<gene>
    <name evidence="1" type="ORF">MCOR_43272</name>
</gene>
<dbReference type="InterPro" id="IPR000033">
    <property type="entry name" value="LDLR_classB_rpt"/>
</dbReference>
<dbReference type="InterPro" id="IPR011042">
    <property type="entry name" value="6-blade_b-propeller_TolB-like"/>
</dbReference>
<dbReference type="PANTHER" id="PTHR46513">
    <property type="entry name" value="VITELLOGENIN RECEPTOR-LIKE PROTEIN-RELATED-RELATED"/>
    <property type="match status" value="1"/>
</dbReference>
<proteinExistence type="predicted"/>
<evidence type="ECO:0000313" key="2">
    <source>
        <dbReference type="Proteomes" id="UP000507470"/>
    </source>
</evidence>
<organism evidence="1 2">
    <name type="scientific">Mytilus coruscus</name>
    <name type="common">Sea mussel</name>
    <dbReference type="NCBI Taxonomy" id="42192"/>
    <lineage>
        <taxon>Eukaryota</taxon>
        <taxon>Metazoa</taxon>
        <taxon>Spiralia</taxon>
        <taxon>Lophotrochozoa</taxon>
        <taxon>Mollusca</taxon>
        <taxon>Bivalvia</taxon>
        <taxon>Autobranchia</taxon>
        <taxon>Pteriomorphia</taxon>
        <taxon>Mytilida</taxon>
        <taxon>Mytiloidea</taxon>
        <taxon>Mytilidae</taxon>
        <taxon>Mytilinae</taxon>
        <taxon>Mytilus</taxon>
    </lineage>
</organism>
<dbReference type="InterPro" id="IPR050778">
    <property type="entry name" value="Cueball_EGF_LRP_Nidogen"/>
</dbReference>
<dbReference type="Gene3D" id="2.120.10.30">
    <property type="entry name" value="TolB, C-terminal domain"/>
    <property type="match status" value="1"/>
</dbReference>
<reference evidence="1 2" key="1">
    <citation type="submission" date="2020-06" db="EMBL/GenBank/DDBJ databases">
        <authorList>
            <person name="Li R."/>
            <person name="Bekaert M."/>
        </authorList>
    </citation>
    <scope>NUCLEOTIDE SEQUENCE [LARGE SCALE GENOMIC DNA]</scope>
    <source>
        <strain evidence="2">wild</strain>
    </source>
</reference>
<sequence length="378" mass="43578">MDNVTVTEVSTHRHLGLHISNIGTWHKQINVITEKAYTRLNVLRKFHRIERRKFEIINLTNIVPLLEYADVFCDNNINLLIDNIEKVQTQTEAARIVTGGRQEKLLFSTVYNIKEIDPYTGVVKELAHQSTVSHSIAYDVKERYVYSSRFDENAIVRFPYPNDQTVHFEIVVSTNRPYYVAFDSGNSHLYWTEFNTLGKIMRCNSDGSDVITILNETLPDALTLDTHNRWIYYSTETSDALLRVTFDGKEKQVVINLTSRLIDIQVGYSSYLVVISDFVDKRVYWMEYDTGDLKSALYNGSDVKTLVSTNVNVNREIDIGDDYVFYTSSNKILKIHKSSGQIPADVHTETTQIYGVLFYKQEGKNISVIKPLKFIIHF</sequence>
<protein>
    <submittedName>
        <fullName evidence="1">LRP2</fullName>
    </submittedName>
</protein>
<name>A0A6J8DPS2_MYTCO</name>
<dbReference type="Proteomes" id="UP000507470">
    <property type="component" value="Unassembled WGS sequence"/>
</dbReference>
<dbReference type="SUPFAM" id="SSF63825">
    <property type="entry name" value="YWTD domain"/>
    <property type="match status" value="1"/>
</dbReference>
<keyword evidence="2" id="KW-1185">Reference proteome</keyword>
<dbReference type="OrthoDB" id="382013at2759"/>
<accession>A0A6J8DPS2</accession>
<dbReference type="SMART" id="SM00135">
    <property type="entry name" value="LY"/>
    <property type="match status" value="3"/>
</dbReference>
<dbReference type="AlphaFoldDB" id="A0A6J8DPS2"/>
<dbReference type="EMBL" id="CACVKT020007681">
    <property type="protein sequence ID" value="CAC5410066.1"/>
    <property type="molecule type" value="Genomic_DNA"/>
</dbReference>
<evidence type="ECO:0000313" key="1">
    <source>
        <dbReference type="EMBL" id="CAC5410066.1"/>
    </source>
</evidence>